<reference evidence="1 2" key="1">
    <citation type="submission" date="2023-12" db="EMBL/GenBank/DDBJ databases">
        <title>Streptomyces sp. V4-01.</title>
        <authorList>
            <person name="Somphong A."/>
            <person name="Phongsopitanun W."/>
        </authorList>
    </citation>
    <scope>NUCLEOTIDE SEQUENCE [LARGE SCALE GENOMIC DNA]</scope>
    <source>
        <strain evidence="1 2">V4-01</strain>
    </source>
</reference>
<evidence type="ECO:0000313" key="2">
    <source>
        <dbReference type="Proteomes" id="UP001344658"/>
    </source>
</evidence>
<name>A0ABU7PIC1_9ACTN</name>
<dbReference type="Proteomes" id="UP001344658">
    <property type="component" value="Unassembled WGS sequence"/>
</dbReference>
<keyword evidence="2" id="KW-1185">Reference proteome</keyword>
<protein>
    <submittedName>
        <fullName evidence="1">Uncharacterized protein</fullName>
    </submittedName>
</protein>
<organism evidence="1 2">
    <name type="scientific">Actinacidiphila polyblastidii</name>
    <dbReference type="NCBI Taxonomy" id="3110430"/>
    <lineage>
        <taxon>Bacteria</taxon>
        <taxon>Bacillati</taxon>
        <taxon>Actinomycetota</taxon>
        <taxon>Actinomycetes</taxon>
        <taxon>Kitasatosporales</taxon>
        <taxon>Streptomycetaceae</taxon>
        <taxon>Actinacidiphila</taxon>
    </lineage>
</organism>
<evidence type="ECO:0000313" key="1">
    <source>
        <dbReference type="EMBL" id="MEE4545564.1"/>
    </source>
</evidence>
<accession>A0ABU7PIC1</accession>
<gene>
    <name evidence="1" type="ORF">V2S66_26810</name>
</gene>
<dbReference type="EMBL" id="JAZEWV010000031">
    <property type="protein sequence ID" value="MEE4545564.1"/>
    <property type="molecule type" value="Genomic_DNA"/>
</dbReference>
<dbReference type="RefSeq" id="WP_330799258.1">
    <property type="nucleotide sequence ID" value="NZ_JAZEWV010000031.1"/>
</dbReference>
<proteinExistence type="predicted"/>
<sequence length="63" mass="6800">MRVSNSLSGYYRTGTSGKRVVNLGHPGVSGLRARVRAVYADPSSGDHVNTTTYSAWSSLYFTS</sequence>
<comment type="caution">
    <text evidence="1">The sequence shown here is derived from an EMBL/GenBank/DDBJ whole genome shotgun (WGS) entry which is preliminary data.</text>
</comment>